<dbReference type="RefSeq" id="XP_003246437.1">
    <property type="nucleotide sequence ID" value="XM_003246389.3"/>
</dbReference>
<organism evidence="2 3">
    <name type="scientific">Acyrthosiphon pisum</name>
    <name type="common">Pea aphid</name>
    <dbReference type="NCBI Taxonomy" id="7029"/>
    <lineage>
        <taxon>Eukaryota</taxon>
        <taxon>Metazoa</taxon>
        <taxon>Ecdysozoa</taxon>
        <taxon>Arthropoda</taxon>
        <taxon>Hexapoda</taxon>
        <taxon>Insecta</taxon>
        <taxon>Pterygota</taxon>
        <taxon>Neoptera</taxon>
        <taxon>Paraneoptera</taxon>
        <taxon>Hemiptera</taxon>
        <taxon>Sternorrhyncha</taxon>
        <taxon>Aphidomorpha</taxon>
        <taxon>Aphidoidea</taxon>
        <taxon>Aphididae</taxon>
        <taxon>Macrosiphini</taxon>
        <taxon>Acyrthosiphon</taxon>
    </lineage>
</organism>
<keyword evidence="3" id="KW-1185">Reference proteome</keyword>
<evidence type="ECO:0000313" key="3">
    <source>
        <dbReference type="Proteomes" id="UP000007819"/>
    </source>
</evidence>
<dbReference type="OrthoDB" id="6618242at2759"/>
<feature type="coiled-coil region" evidence="1">
    <location>
        <begin position="222"/>
        <end position="249"/>
    </location>
</feature>
<keyword evidence="1" id="KW-0175">Coiled coil</keyword>
<name>A0A8R1W9N0_ACYPI</name>
<accession>A0A8R1W9N0</accession>
<dbReference type="EnsemblMetazoa" id="XM_003246389.4">
    <property type="protein sequence ID" value="XP_003246437.1"/>
    <property type="gene ID" value="LOC100575978"/>
</dbReference>
<dbReference type="GeneID" id="100575978"/>
<dbReference type="AlphaFoldDB" id="A0A8R1W9N0"/>
<proteinExistence type="predicted"/>
<reference evidence="2" key="2">
    <citation type="submission" date="2022-06" db="UniProtKB">
        <authorList>
            <consortium name="EnsemblMetazoa"/>
        </authorList>
    </citation>
    <scope>IDENTIFICATION</scope>
</reference>
<reference evidence="3" key="1">
    <citation type="submission" date="2010-06" db="EMBL/GenBank/DDBJ databases">
        <authorList>
            <person name="Jiang H."/>
            <person name="Abraham K."/>
            <person name="Ali S."/>
            <person name="Alsbrooks S.L."/>
            <person name="Anim B.N."/>
            <person name="Anosike U.S."/>
            <person name="Attaway T."/>
            <person name="Bandaranaike D.P."/>
            <person name="Battles P.K."/>
            <person name="Bell S.N."/>
            <person name="Bell A.V."/>
            <person name="Beltran B."/>
            <person name="Bickham C."/>
            <person name="Bustamante Y."/>
            <person name="Caleb T."/>
            <person name="Canada A."/>
            <person name="Cardenas V."/>
            <person name="Carter K."/>
            <person name="Chacko J."/>
            <person name="Chandrabose M.N."/>
            <person name="Chavez D."/>
            <person name="Chavez A."/>
            <person name="Chen L."/>
            <person name="Chu H.-S."/>
            <person name="Claassen K.J."/>
            <person name="Cockrell R."/>
            <person name="Collins M."/>
            <person name="Cooper J.A."/>
            <person name="Cree A."/>
            <person name="Curry S.M."/>
            <person name="Da Y."/>
            <person name="Dao M.D."/>
            <person name="Das B."/>
            <person name="Davila M.-L."/>
            <person name="Davy-Carroll L."/>
            <person name="Denson S."/>
            <person name="Dinh H."/>
            <person name="Ebong V.E."/>
            <person name="Edwards J.R."/>
            <person name="Egan A."/>
            <person name="El-Daye J."/>
            <person name="Escobedo L."/>
            <person name="Fernandez S."/>
            <person name="Fernando P.R."/>
            <person name="Flagg N."/>
            <person name="Forbes L.D."/>
            <person name="Fowler R.G."/>
            <person name="Fu Q."/>
            <person name="Gabisi R.A."/>
            <person name="Ganer J."/>
            <person name="Garbino Pronczuk A."/>
            <person name="Garcia R.M."/>
            <person name="Garner T."/>
            <person name="Garrett T.E."/>
            <person name="Gonzalez D.A."/>
            <person name="Hamid H."/>
            <person name="Hawkins E.S."/>
            <person name="Hirani K."/>
            <person name="Hogues M.E."/>
            <person name="Hollins B."/>
            <person name="Hsiao C.-H."/>
            <person name="Jabil R."/>
            <person name="James M.L."/>
            <person name="Jhangiani S.N."/>
            <person name="Johnson B."/>
            <person name="Johnson Q."/>
            <person name="Joshi V."/>
            <person name="Kalu J.B."/>
            <person name="Kam C."/>
            <person name="Kashfia A."/>
            <person name="Keebler J."/>
            <person name="Kisamo H."/>
            <person name="Kovar C.L."/>
            <person name="Lago L.A."/>
            <person name="Lai C.-Y."/>
            <person name="Laidlaw J."/>
            <person name="Lara F."/>
            <person name="Le T.-K."/>
            <person name="Lee S.L."/>
            <person name="Legall F.H."/>
            <person name="Lemon S.J."/>
            <person name="Lewis L.R."/>
            <person name="Li B."/>
            <person name="Liu Y."/>
            <person name="Liu Y.-S."/>
            <person name="Lopez J."/>
            <person name="Lozado R.J."/>
            <person name="Lu J."/>
            <person name="Madu R.C."/>
            <person name="Maheshwari M."/>
            <person name="Maheshwari R."/>
            <person name="Malloy K."/>
            <person name="Martinez E."/>
            <person name="Mathew T."/>
            <person name="Mercado I.C."/>
            <person name="Mercado C."/>
            <person name="Meyer B."/>
            <person name="Montgomery K."/>
            <person name="Morgan M.B."/>
            <person name="Munidasa M."/>
            <person name="Nazareth L.V."/>
            <person name="Nelson J."/>
            <person name="Ng B.M."/>
            <person name="Nguyen N.B."/>
            <person name="Nguyen P.Q."/>
            <person name="Nguyen T."/>
            <person name="Obregon M."/>
            <person name="Okwuonu G.O."/>
            <person name="Onwere C.G."/>
            <person name="Orozco G."/>
            <person name="Parra A."/>
            <person name="Patel S."/>
            <person name="Patil S."/>
            <person name="Perez A."/>
            <person name="Perez Y."/>
            <person name="Pham C."/>
            <person name="Primus E.L."/>
            <person name="Pu L.-L."/>
            <person name="Puazo M."/>
            <person name="Qin X."/>
            <person name="Quiroz J.B."/>
            <person name="Reese J."/>
            <person name="Richards S."/>
            <person name="Rives C.M."/>
            <person name="Robberts R."/>
            <person name="Ruiz S.J."/>
            <person name="Ruiz M.J."/>
            <person name="Santibanez J."/>
            <person name="Schneider B.W."/>
            <person name="Sisson I."/>
            <person name="Smith M."/>
            <person name="Sodergren E."/>
            <person name="Song X.-Z."/>
            <person name="Song B.B."/>
            <person name="Summersgill H."/>
            <person name="Thelus R."/>
            <person name="Thornton R.D."/>
            <person name="Trejos Z.Y."/>
            <person name="Usmani K."/>
            <person name="Vattathil S."/>
            <person name="Villasana D."/>
            <person name="Walker D.L."/>
            <person name="Wang S."/>
            <person name="Wang K."/>
            <person name="White C.S."/>
            <person name="Williams A.C."/>
            <person name="Williamson J."/>
            <person name="Wilson K."/>
            <person name="Woghiren I.O."/>
            <person name="Woodworth J.R."/>
            <person name="Worley K.C."/>
            <person name="Wright R.A."/>
            <person name="Wu W."/>
            <person name="Young L."/>
            <person name="Zhang L."/>
            <person name="Zhang J."/>
            <person name="Zhu Y."/>
            <person name="Muzny D.M."/>
            <person name="Weinstock G."/>
            <person name="Gibbs R.A."/>
        </authorList>
    </citation>
    <scope>NUCLEOTIDE SEQUENCE [LARGE SCALE GENOMIC DNA]</scope>
    <source>
        <strain evidence="3">LSR1</strain>
    </source>
</reference>
<dbReference type="Proteomes" id="UP000007819">
    <property type="component" value="Chromosome A2"/>
</dbReference>
<evidence type="ECO:0000256" key="1">
    <source>
        <dbReference type="SAM" id="Coils"/>
    </source>
</evidence>
<dbReference type="KEGG" id="api:100575978"/>
<protein>
    <submittedName>
        <fullName evidence="2">Uncharacterized protein</fullName>
    </submittedName>
</protein>
<feature type="coiled-coil region" evidence="1">
    <location>
        <begin position="116"/>
        <end position="143"/>
    </location>
</feature>
<evidence type="ECO:0000313" key="2">
    <source>
        <dbReference type="EnsemblMetazoa" id="XP_003246437.1"/>
    </source>
</evidence>
<sequence>MNDTQEKYILNVDVPNVYKTVQKYAENHENSIECIENFKMLDYISDGKISNISVVSDNFNDVQRQEAAQSNIEGGGELSSNHEKNTQLETIENDSEGLNIKNEFIVDKVQIVADRNKLINDQITTIKAEINELQNEMKITQDGEIIKELDNAAYFKAIVDKIAEIHGHIDQFTVIVKGLKLTLQDACVNKETITEIMEVSEYLRAHYAIQVTETQRNFTEQINKHETEINQLKSYADNKNKEVDTLKKRTRDQKLLIDSYEKSMKCITDELSNVSSYIKQRQNENDQLSAPNEKQKDFFLLLVEKLEEIDEL</sequence>